<proteinExistence type="inferred from homology"/>
<dbReference type="GO" id="GO:0008270">
    <property type="term" value="F:zinc ion binding"/>
    <property type="evidence" value="ECO:0007669"/>
    <property type="project" value="UniProtKB-KW"/>
</dbReference>
<dbReference type="PANTHER" id="PTHR11685">
    <property type="entry name" value="RBR FAMILY RING FINGER AND IBR DOMAIN-CONTAINING"/>
    <property type="match status" value="1"/>
</dbReference>
<evidence type="ECO:0000256" key="14">
    <source>
        <dbReference type="SAM" id="MobiDB-lite"/>
    </source>
</evidence>
<dbReference type="OrthoDB" id="10009520at2759"/>
<feature type="compositionally biased region" description="Acidic residues" evidence="14">
    <location>
        <begin position="1"/>
        <end position="28"/>
    </location>
</feature>
<dbReference type="Pfam" id="PF21235">
    <property type="entry name" value="UBA_ARI1"/>
    <property type="match status" value="1"/>
</dbReference>
<dbReference type="InterPro" id="IPR044066">
    <property type="entry name" value="TRIAD_supradom"/>
</dbReference>
<dbReference type="STRING" id="218851.A0A2G5D506"/>
<feature type="domain" description="RING-type" evidence="16">
    <location>
        <begin position="127"/>
        <end position="340"/>
    </location>
</feature>
<dbReference type="GO" id="GO:0061630">
    <property type="term" value="F:ubiquitin protein ligase activity"/>
    <property type="evidence" value="ECO:0007669"/>
    <property type="project" value="UniProtKB-EC"/>
</dbReference>
<accession>A0A2G5D506</accession>
<evidence type="ECO:0000256" key="11">
    <source>
        <dbReference type="ARBA" id="ARBA00022786"/>
    </source>
</evidence>
<gene>
    <name evidence="17" type="ORF">AQUCO_02700069v1</name>
</gene>
<dbReference type="Pfam" id="PF19422">
    <property type="entry name" value="Ariadne"/>
    <property type="match status" value="1"/>
</dbReference>
<dbReference type="AlphaFoldDB" id="A0A2G5D506"/>
<dbReference type="PROSITE" id="PS50089">
    <property type="entry name" value="ZF_RING_2"/>
    <property type="match status" value="1"/>
</dbReference>
<keyword evidence="10 13" id="KW-0863">Zinc-finger</keyword>
<comment type="cofactor">
    <cofactor evidence="2">
        <name>Zn(2+)</name>
        <dbReference type="ChEBI" id="CHEBI:29105"/>
    </cofactor>
</comment>
<evidence type="ECO:0000256" key="2">
    <source>
        <dbReference type="ARBA" id="ARBA00001947"/>
    </source>
</evidence>
<evidence type="ECO:0000256" key="4">
    <source>
        <dbReference type="ARBA" id="ARBA00004906"/>
    </source>
</evidence>
<evidence type="ECO:0000313" key="18">
    <source>
        <dbReference type="Proteomes" id="UP000230069"/>
    </source>
</evidence>
<dbReference type="InterPro" id="IPR001841">
    <property type="entry name" value="Znf_RING"/>
</dbReference>
<comment type="catalytic activity">
    <reaction evidence="1">
        <text>[E2 ubiquitin-conjugating enzyme]-S-ubiquitinyl-L-cysteine + [acceptor protein]-L-lysine = [E2 ubiquitin-conjugating enzyme]-L-cysteine + [acceptor protein]-N(6)-ubiquitinyl-L-lysine.</text>
        <dbReference type="EC" id="2.3.2.31"/>
    </reaction>
</comment>
<dbReference type="Gene3D" id="3.30.40.10">
    <property type="entry name" value="Zinc/RING finger domain, C3HC4 (zinc finger)"/>
    <property type="match status" value="1"/>
</dbReference>
<keyword evidence="7" id="KW-0808">Transferase</keyword>
<keyword evidence="18" id="KW-1185">Reference proteome</keyword>
<evidence type="ECO:0000256" key="7">
    <source>
        <dbReference type="ARBA" id="ARBA00022679"/>
    </source>
</evidence>
<keyword evidence="11" id="KW-0833">Ubl conjugation pathway</keyword>
<evidence type="ECO:0000256" key="13">
    <source>
        <dbReference type="PROSITE-ProRule" id="PRU00175"/>
    </source>
</evidence>
<keyword evidence="9" id="KW-0677">Repeat</keyword>
<reference evidence="17 18" key="1">
    <citation type="submission" date="2017-09" db="EMBL/GenBank/DDBJ databases">
        <title>WGS assembly of Aquilegia coerulea Goldsmith.</title>
        <authorList>
            <person name="Hodges S."/>
            <person name="Kramer E."/>
            <person name="Nordborg M."/>
            <person name="Tomkins J."/>
            <person name="Borevitz J."/>
            <person name="Derieg N."/>
            <person name="Yan J."/>
            <person name="Mihaltcheva S."/>
            <person name="Hayes R.D."/>
            <person name="Rokhsar D."/>
        </authorList>
    </citation>
    <scope>NUCLEOTIDE SEQUENCE [LARGE SCALE GENOMIC DNA]</scope>
    <source>
        <strain evidence="18">cv. Goldsmith</strain>
    </source>
</reference>
<feature type="domain" description="RING-type" evidence="15">
    <location>
        <begin position="131"/>
        <end position="180"/>
    </location>
</feature>
<keyword evidence="8" id="KW-0479">Metal-binding</keyword>
<keyword evidence="12" id="KW-0862">Zinc</keyword>
<dbReference type="CDD" id="cd20346">
    <property type="entry name" value="BRcat_RBR_ANKIB1"/>
    <property type="match status" value="1"/>
</dbReference>
<evidence type="ECO:0000256" key="1">
    <source>
        <dbReference type="ARBA" id="ARBA00001798"/>
    </source>
</evidence>
<dbReference type="InterPro" id="IPR048962">
    <property type="entry name" value="ARIH1-like_UBL"/>
</dbReference>
<comment type="similarity">
    <text evidence="5">Belongs to the RBR family. Ariadne subfamily.</text>
</comment>
<dbReference type="SMART" id="SM00647">
    <property type="entry name" value="IBR"/>
    <property type="match status" value="2"/>
</dbReference>
<dbReference type="GO" id="GO:0016567">
    <property type="term" value="P:protein ubiquitination"/>
    <property type="evidence" value="ECO:0007669"/>
    <property type="project" value="InterPro"/>
</dbReference>
<dbReference type="EMBL" id="KZ305044">
    <property type="protein sequence ID" value="PIA38596.1"/>
    <property type="molecule type" value="Genomic_DNA"/>
</dbReference>
<dbReference type="EC" id="2.3.2.31" evidence="6"/>
<dbReference type="InParanoid" id="A0A2G5D506"/>
<evidence type="ECO:0000256" key="12">
    <source>
        <dbReference type="ARBA" id="ARBA00022833"/>
    </source>
</evidence>
<dbReference type="Pfam" id="PF22191">
    <property type="entry name" value="IBR_1"/>
    <property type="match status" value="1"/>
</dbReference>
<comment type="pathway">
    <text evidence="4">Protein modification; protein ubiquitination.</text>
</comment>
<feature type="region of interest" description="Disordered" evidence="14">
    <location>
        <begin position="1"/>
        <end position="41"/>
    </location>
</feature>
<dbReference type="Pfam" id="PF01485">
    <property type="entry name" value="IBR"/>
    <property type="match status" value="1"/>
</dbReference>
<dbReference type="FunFam" id="3.30.40.10:FF:000019">
    <property type="entry name" value="RBR-type E3 ubiquitin transferase"/>
    <property type="match status" value="1"/>
</dbReference>
<dbReference type="InterPro" id="IPR002867">
    <property type="entry name" value="IBR_dom"/>
</dbReference>
<dbReference type="SUPFAM" id="SSF57850">
    <property type="entry name" value="RING/U-box"/>
    <property type="match status" value="3"/>
</dbReference>
<dbReference type="InterPro" id="IPR045840">
    <property type="entry name" value="Ariadne"/>
</dbReference>
<dbReference type="Proteomes" id="UP000230069">
    <property type="component" value="Unassembled WGS sequence"/>
</dbReference>
<comment type="function">
    <text evidence="3">Might act as an E3 ubiquitin-protein ligase, or as part of E3 complex, which accepts ubiquitin from specific E2 ubiquitin-conjugating enzymes and then transfers it to substrates.</text>
</comment>
<evidence type="ECO:0000256" key="10">
    <source>
        <dbReference type="ARBA" id="ARBA00022771"/>
    </source>
</evidence>
<organism evidence="17 18">
    <name type="scientific">Aquilegia coerulea</name>
    <name type="common">Rocky mountain columbine</name>
    <dbReference type="NCBI Taxonomy" id="218851"/>
    <lineage>
        <taxon>Eukaryota</taxon>
        <taxon>Viridiplantae</taxon>
        <taxon>Streptophyta</taxon>
        <taxon>Embryophyta</taxon>
        <taxon>Tracheophyta</taxon>
        <taxon>Spermatophyta</taxon>
        <taxon>Magnoliopsida</taxon>
        <taxon>Ranunculales</taxon>
        <taxon>Ranunculaceae</taxon>
        <taxon>Thalictroideae</taxon>
        <taxon>Aquilegia</taxon>
    </lineage>
</organism>
<dbReference type="PROSITE" id="PS51873">
    <property type="entry name" value="TRIAD"/>
    <property type="match status" value="1"/>
</dbReference>
<evidence type="ECO:0000259" key="15">
    <source>
        <dbReference type="PROSITE" id="PS50089"/>
    </source>
</evidence>
<evidence type="ECO:0000256" key="9">
    <source>
        <dbReference type="ARBA" id="ARBA00022737"/>
    </source>
</evidence>
<evidence type="ECO:0000256" key="5">
    <source>
        <dbReference type="ARBA" id="ARBA00005884"/>
    </source>
</evidence>
<name>A0A2G5D506_AQUCA</name>
<evidence type="ECO:0000259" key="16">
    <source>
        <dbReference type="PROSITE" id="PS51873"/>
    </source>
</evidence>
<dbReference type="InterPro" id="IPR031127">
    <property type="entry name" value="E3_UB_ligase_RBR"/>
</dbReference>
<dbReference type="Gene3D" id="1.20.120.1750">
    <property type="match status" value="1"/>
</dbReference>
<evidence type="ECO:0000313" key="17">
    <source>
        <dbReference type="EMBL" id="PIA38596.1"/>
    </source>
</evidence>
<dbReference type="InterPro" id="IPR013083">
    <property type="entry name" value="Znf_RING/FYVE/PHD"/>
</dbReference>
<protein>
    <recommendedName>
        <fullName evidence="6">RBR-type E3 ubiquitin transferase</fullName>
        <ecNumber evidence="6">2.3.2.31</ecNumber>
    </recommendedName>
</protein>
<evidence type="ECO:0000256" key="8">
    <source>
        <dbReference type="ARBA" id="ARBA00022723"/>
    </source>
</evidence>
<dbReference type="FunFam" id="1.20.120.1750:FF:000027">
    <property type="entry name" value="RBR-type E3 ubiquitin transferase"/>
    <property type="match status" value="1"/>
</dbReference>
<evidence type="ECO:0000256" key="6">
    <source>
        <dbReference type="ARBA" id="ARBA00012251"/>
    </source>
</evidence>
<sequence>MDSDDDMYDSYSDQDIDIDSDGYIDDDNNYNCDDGNNDVESSTIVPHKKNYTVLSEDDLRGRQEEDITEVCNVLSISRVVASILLLRYNWSVVQVHEAWFADEEKVRSILGIMEKPIVQNDYQNSEELTFCGICLENYPRKIMIDVGCGHPFCSTCWNGYIDTAIKDGPGCLMLRCPEHKCRVAVGQDMINMLASEEDKVKFSNYFLRSYVEVNKKMKWCPAPGCSYAVEFDIGSGSYDVYCNCKHCFCWNCIEDAHSPVDCGTVAKWIFKNNDESENVQWILANSKACPKCNRPIQKNEGCMHMTCRVPCQYEFCWLCLAKWISYDHKCNSFDKEKQEGEEKIKNMAKTLLDRYTHYYERWAANDKSRLKAMEDLQKMQDVNIDKLRSIQCQLQSQLKFIADAWVQIIECRRVLKWTYAYGYYLSEEDKAKKSFFEYLQGQAEAGLERLHQCAEKELEVHLNADAPSEEFNEFRKKLAGLTTVTRNYFGNLVQALENGLADVDSHGASEQVV</sequence>
<evidence type="ECO:0000256" key="3">
    <source>
        <dbReference type="ARBA" id="ARBA00003976"/>
    </source>
</evidence>
<dbReference type="SMART" id="SM00184">
    <property type="entry name" value="RING"/>
    <property type="match status" value="2"/>
</dbReference>